<name>A0AAD7X1X9_9TELE</name>
<reference evidence="2" key="1">
    <citation type="journal article" date="2023" name="Science">
        <title>Genome structures resolve the early diversification of teleost fishes.</title>
        <authorList>
            <person name="Parey E."/>
            <person name="Louis A."/>
            <person name="Montfort J."/>
            <person name="Bouchez O."/>
            <person name="Roques C."/>
            <person name="Iampietro C."/>
            <person name="Lluch J."/>
            <person name="Castinel A."/>
            <person name="Donnadieu C."/>
            <person name="Desvignes T."/>
            <person name="Floi Bucao C."/>
            <person name="Jouanno E."/>
            <person name="Wen M."/>
            <person name="Mejri S."/>
            <person name="Dirks R."/>
            <person name="Jansen H."/>
            <person name="Henkel C."/>
            <person name="Chen W.J."/>
            <person name="Zahm M."/>
            <person name="Cabau C."/>
            <person name="Klopp C."/>
            <person name="Thompson A.W."/>
            <person name="Robinson-Rechavi M."/>
            <person name="Braasch I."/>
            <person name="Lecointre G."/>
            <person name="Bobe J."/>
            <person name="Postlethwait J.H."/>
            <person name="Berthelot C."/>
            <person name="Roest Crollius H."/>
            <person name="Guiguen Y."/>
        </authorList>
    </citation>
    <scope>NUCLEOTIDE SEQUENCE</scope>
    <source>
        <strain evidence="2">NC1722</strain>
    </source>
</reference>
<evidence type="ECO:0000256" key="1">
    <source>
        <dbReference type="SAM" id="MobiDB-lite"/>
    </source>
</evidence>
<dbReference type="EMBL" id="JAINUG010000004">
    <property type="protein sequence ID" value="KAJ8417300.1"/>
    <property type="molecule type" value="Genomic_DNA"/>
</dbReference>
<proteinExistence type="predicted"/>
<keyword evidence="3" id="KW-1185">Reference proteome</keyword>
<evidence type="ECO:0000313" key="2">
    <source>
        <dbReference type="EMBL" id="KAJ8417300.1"/>
    </source>
</evidence>
<dbReference type="Proteomes" id="UP001221898">
    <property type="component" value="Unassembled WGS sequence"/>
</dbReference>
<accession>A0AAD7X1X9</accession>
<evidence type="ECO:0000313" key="3">
    <source>
        <dbReference type="Proteomes" id="UP001221898"/>
    </source>
</evidence>
<dbReference type="AlphaFoldDB" id="A0AAD7X1X9"/>
<gene>
    <name evidence="2" type="ORF">AAFF_G00285270</name>
</gene>
<organism evidence="2 3">
    <name type="scientific">Aldrovandia affinis</name>
    <dbReference type="NCBI Taxonomy" id="143900"/>
    <lineage>
        <taxon>Eukaryota</taxon>
        <taxon>Metazoa</taxon>
        <taxon>Chordata</taxon>
        <taxon>Craniata</taxon>
        <taxon>Vertebrata</taxon>
        <taxon>Euteleostomi</taxon>
        <taxon>Actinopterygii</taxon>
        <taxon>Neopterygii</taxon>
        <taxon>Teleostei</taxon>
        <taxon>Notacanthiformes</taxon>
        <taxon>Halosauridae</taxon>
        <taxon>Aldrovandia</taxon>
    </lineage>
</organism>
<sequence length="107" mass="11311">MGVAPRGVGGINLARRSHAAPLSSRTKPRTGDRQGVTRLSSLHGPCPFLSETKRNSGGLPYPAHSRYFTATSTMVKRQACDCRLQDGVTAATDAPDLPSSAVFLTSL</sequence>
<feature type="region of interest" description="Disordered" evidence="1">
    <location>
        <begin position="1"/>
        <end position="61"/>
    </location>
</feature>
<comment type="caution">
    <text evidence="2">The sequence shown here is derived from an EMBL/GenBank/DDBJ whole genome shotgun (WGS) entry which is preliminary data.</text>
</comment>
<protein>
    <submittedName>
        <fullName evidence="2">Uncharacterized protein</fullName>
    </submittedName>
</protein>